<keyword evidence="10 15" id="KW-0675">Receptor</keyword>
<keyword evidence="9" id="KW-1015">Disulfide bond</keyword>
<keyword evidence="16" id="KW-1185">Reference proteome</keyword>
<accession>S7MV15</accession>
<dbReference type="PROSITE" id="PS50835">
    <property type="entry name" value="IG_LIKE"/>
    <property type="match status" value="1"/>
</dbReference>
<evidence type="ECO:0000256" key="12">
    <source>
        <dbReference type="ARBA" id="ARBA00023319"/>
    </source>
</evidence>
<keyword evidence="6" id="KW-0832">Ubl conjugation</keyword>
<protein>
    <submittedName>
        <fullName evidence="15">Fibroblast growth factor receptor 4</fullName>
    </submittedName>
</protein>
<dbReference type="GO" id="GO:0017134">
    <property type="term" value="F:fibroblast growth factor binding"/>
    <property type="evidence" value="ECO:0007669"/>
    <property type="project" value="TreeGrafter"/>
</dbReference>
<dbReference type="EMBL" id="KE162186">
    <property type="protein sequence ID" value="EPQ07325.1"/>
    <property type="molecule type" value="Genomic_DNA"/>
</dbReference>
<evidence type="ECO:0000256" key="3">
    <source>
        <dbReference type="ARBA" id="ARBA00022692"/>
    </source>
</evidence>
<dbReference type="AlphaFoldDB" id="S7MV15"/>
<dbReference type="InterPro" id="IPR013783">
    <property type="entry name" value="Ig-like_fold"/>
</dbReference>
<evidence type="ECO:0000256" key="8">
    <source>
        <dbReference type="ARBA" id="ARBA00023136"/>
    </source>
</evidence>
<dbReference type="PANTHER" id="PTHR19890:SF10">
    <property type="entry name" value="FIBROBLAST GROWTH FACTOR RECEPTOR-LIKE 1"/>
    <property type="match status" value="1"/>
</dbReference>
<dbReference type="GO" id="GO:0005007">
    <property type="term" value="F:fibroblast growth factor receptor activity"/>
    <property type="evidence" value="ECO:0007669"/>
    <property type="project" value="TreeGrafter"/>
</dbReference>
<dbReference type="InterPro" id="IPR013098">
    <property type="entry name" value="Ig_I-set"/>
</dbReference>
<evidence type="ECO:0000313" key="15">
    <source>
        <dbReference type="EMBL" id="EPQ07325.1"/>
    </source>
</evidence>
<dbReference type="SMART" id="SM00408">
    <property type="entry name" value="IGc2"/>
    <property type="match status" value="2"/>
</dbReference>
<evidence type="ECO:0000256" key="9">
    <source>
        <dbReference type="ARBA" id="ARBA00023157"/>
    </source>
</evidence>
<dbReference type="SUPFAM" id="SSF48726">
    <property type="entry name" value="Immunoglobulin"/>
    <property type="match status" value="2"/>
</dbReference>
<keyword evidence="4" id="KW-0732">Signal</keyword>
<dbReference type="InterPro" id="IPR036179">
    <property type="entry name" value="Ig-like_dom_sf"/>
</dbReference>
<comment type="subcellular location">
    <subcellularLocation>
        <location evidence="1">Cell membrane</location>
        <topology evidence="1">Single-pass type I membrane protein</topology>
    </subcellularLocation>
</comment>
<dbReference type="FunFam" id="2.60.40.10:FF:000016">
    <property type="entry name" value="Fibroblast growth factor receptor"/>
    <property type="match status" value="1"/>
</dbReference>
<evidence type="ECO:0000256" key="7">
    <source>
        <dbReference type="ARBA" id="ARBA00022989"/>
    </source>
</evidence>
<evidence type="ECO:0000256" key="5">
    <source>
        <dbReference type="ARBA" id="ARBA00022737"/>
    </source>
</evidence>
<evidence type="ECO:0000256" key="11">
    <source>
        <dbReference type="ARBA" id="ARBA00023180"/>
    </source>
</evidence>
<keyword evidence="8" id="KW-0472">Membrane</keyword>
<evidence type="ECO:0000256" key="2">
    <source>
        <dbReference type="ARBA" id="ARBA00022475"/>
    </source>
</evidence>
<keyword evidence="12" id="KW-0393">Immunoglobulin domain</keyword>
<gene>
    <name evidence="15" type="ORF">D623_10032511</name>
</gene>
<evidence type="ECO:0000256" key="6">
    <source>
        <dbReference type="ARBA" id="ARBA00022843"/>
    </source>
</evidence>
<dbReference type="InterPro" id="IPR007110">
    <property type="entry name" value="Ig-like_dom"/>
</dbReference>
<dbReference type="SMART" id="SM00409">
    <property type="entry name" value="IG"/>
    <property type="match status" value="2"/>
</dbReference>
<dbReference type="FunFam" id="2.60.40.10:FF:000730">
    <property type="entry name" value="Fibroblast growth factor receptor"/>
    <property type="match status" value="1"/>
</dbReference>
<feature type="region of interest" description="Disordered" evidence="13">
    <location>
        <begin position="1"/>
        <end position="30"/>
    </location>
</feature>
<proteinExistence type="predicted"/>
<evidence type="ECO:0000256" key="10">
    <source>
        <dbReference type="ARBA" id="ARBA00023170"/>
    </source>
</evidence>
<sequence>MGLRELPDPCNGDPGVRSAGKAIGGKPSLGPMSNRKKMQLLLVLLGVLLRAPWAPALSFETSEEMELEPCLAPSPEQPEQELTVVLGQPVQLCCGKAERGGHWYKEGSRLAPAGRVRGWRGRLEIASFLPEDVGHYLCLARGSMFVLHNVTLVMDDSSTSSNGDEEHNDPSNRHVYPQHAPYWTHPQRMEKKLHAVPAGNTVKFRCPAAGNPTPTIRWLKDGQDFHGEHRIGGVRLRHQHWSLVMESVVPSDRGTYTCLVENPVGSIRYSYLLDVLGERRGKRGSVGGGSPEFALS</sequence>
<keyword evidence="2" id="KW-1003">Cell membrane</keyword>
<feature type="region of interest" description="Disordered" evidence="13">
    <location>
        <begin position="157"/>
        <end position="179"/>
    </location>
</feature>
<evidence type="ECO:0000256" key="13">
    <source>
        <dbReference type="SAM" id="MobiDB-lite"/>
    </source>
</evidence>
<dbReference type="Gene3D" id="2.60.40.10">
    <property type="entry name" value="Immunoglobulins"/>
    <property type="match status" value="2"/>
</dbReference>
<dbReference type="Proteomes" id="UP000052978">
    <property type="component" value="Unassembled WGS sequence"/>
</dbReference>
<keyword evidence="7" id="KW-1133">Transmembrane helix</keyword>
<evidence type="ECO:0000259" key="14">
    <source>
        <dbReference type="PROSITE" id="PS50835"/>
    </source>
</evidence>
<reference evidence="15 16" key="1">
    <citation type="journal article" date="2013" name="Nat. Commun.">
        <title>Genome analysis reveals insights into physiology and longevity of the Brandt's bat Myotis brandtii.</title>
        <authorList>
            <person name="Seim I."/>
            <person name="Fang X."/>
            <person name="Xiong Z."/>
            <person name="Lobanov A.V."/>
            <person name="Huang Z."/>
            <person name="Ma S."/>
            <person name="Feng Y."/>
            <person name="Turanov A.A."/>
            <person name="Zhu Y."/>
            <person name="Lenz T.L."/>
            <person name="Gerashchenko M.V."/>
            <person name="Fan D."/>
            <person name="Hee Yim S."/>
            <person name="Yao X."/>
            <person name="Jordan D."/>
            <person name="Xiong Y."/>
            <person name="Ma Y."/>
            <person name="Lyapunov A.N."/>
            <person name="Chen G."/>
            <person name="Kulakova O.I."/>
            <person name="Sun Y."/>
            <person name="Lee S.G."/>
            <person name="Bronson R.T."/>
            <person name="Moskalev A.A."/>
            <person name="Sunyaev S.R."/>
            <person name="Zhang G."/>
            <person name="Krogh A."/>
            <person name="Wang J."/>
            <person name="Gladyshev V.N."/>
        </authorList>
    </citation>
    <scope>NUCLEOTIDE SEQUENCE [LARGE SCALE GENOMIC DNA]</scope>
</reference>
<dbReference type="InterPro" id="IPR003599">
    <property type="entry name" value="Ig_sub"/>
</dbReference>
<feature type="domain" description="Ig-like" evidence="14">
    <location>
        <begin position="186"/>
        <end position="270"/>
    </location>
</feature>
<evidence type="ECO:0000256" key="1">
    <source>
        <dbReference type="ARBA" id="ARBA00004251"/>
    </source>
</evidence>
<dbReference type="Pfam" id="PF07679">
    <property type="entry name" value="I-set"/>
    <property type="match status" value="1"/>
</dbReference>
<dbReference type="GO" id="GO:0005886">
    <property type="term" value="C:plasma membrane"/>
    <property type="evidence" value="ECO:0007669"/>
    <property type="project" value="UniProtKB-SubCell"/>
</dbReference>
<evidence type="ECO:0000256" key="4">
    <source>
        <dbReference type="ARBA" id="ARBA00022729"/>
    </source>
</evidence>
<keyword evidence="11" id="KW-0325">Glycoprotein</keyword>
<keyword evidence="5" id="KW-0677">Repeat</keyword>
<evidence type="ECO:0000313" key="16">
    <source>
        <dbReference type="Proteomes" id="UP000052978"/>
    </source>
</evidence>
<keyword evidence="3" id="KW-0812">Transmembrane</keyword>
<dbReference type="InterPro" id="IPR052615">
    <property type="entry name" value="FGFRL"/>
</dbReference>
<name>S7MV15_MYOBR</name>
<dbReference type="InterPro" id="IPR003598">
    <property type="entry name" value="Ig_sub2"/>
</dbReference>
<organism evidence="15 16">
    <name type="scientific">Myotis brandtii</name>
    <name type="common">Brandt's bat</name>
    <dbReference type="NCBI Taxonomy" id="109478"/>
    <lineage>
        <taxon>Eukaryota</taxon>
        <taxon>Metazoa</taxon>
        <taxon>Chordata</taxon>
        <taxon>Craniata</taxon>
        <taxon>Vertebrata</taxon>
        <taxon>Euteleostomi</taxon>
        <taxon>Mammalia</taxon>
        <taxon>Eutheria</taxon>
        <taxon>Laurasiatheria</taxon>
        <taxon>Chiroptera</taxon>
        <taxon>Yangochiroptera</taxon>
        <taxon>Vespertilionidae</taxon>
        <taxon>Myotis</taxon>
    </lineage>
</organism>
<dbReference type="PANTHER" id="PTHR19890">
    <property type="entry name" value="FIBROBLAST GROWTH FACTOR RECEPTOR"/>
    <property type="match status" value="1"/>
</dbReference>